<dbReference type="Gene3D" id="2.130.10.10">
    <property type="entry name" value="YVTN repeat-like/Quinoprotein amine dehydrogenase"/>
    <property type="match status" value="2"/>
</dbReference>
<dbReference type="PANTHER" id="PTHR44662">
    <property type="entry name" value="WD REPEAT-CONTAINING PROTEIN 81"/>
    <property type="match status" value="1"/>
</dbReference>
<dbReference type="GO" id="GO:0035973">
    <property type="term" value="P:aggrephagy"/>
    <property type="evidence" value="ECO:0007669"/>
    <property type="project" value="TreeGrafter"/>
</dbReference>
<dbReference type="InterPro" id="IPR011009">
    <property type="entry name" value="Kinase-like_dom_sf"/>
</dbReference>
<dbReference type="SUPFAM" id="SSF56112">
    <property type="entry name" value="Protein kinase-like (PK-like)"/>
    <property type="match status" value="1"/>
</dbReference>
<evidence type="ECO:0000256" key="2">
    <source>
        <dbReference type="PROSITE-ProRule" id="PRU00221"/>
    </source>
</evidence>
<feature type="compositionally biased region" description="Basic and acidic residues" evidence="3">
    <location>
        <begin position="1187"/>
        <end position="1202"/>
    </location>
</feature>
<dbReference type="SMART" id="SM01026">
    <property type="entry name" value="Beach"/>
    <property type="match status" value="1"/>
</dbReference>
<dbReference type="InterPro" id="IPR036322">
    <property type="entry name" value="WD40_repeat_dom_sf"/>
</dbReference>
<dbReference type="Pfam" id="PF00400">
    <property type="entry name" value="WD40"/>
    <property type="match status" value="2"/>
</dbReference>
<feature type="repeat" description="WD" evidence="2">
    <location>
        <begin position="1598"/>
        <end position="1633"/>
    </location>
</feature>
<feature type="repeat" description="WD" evidence="2">
    <location>
        <begin position="1647"/>
        <end position="1677"/>
    </location>
</feature>
<dbReference type="GO" id="GO:0035014">
    <property type="term" value="F:phosphatidylinositol 3-kinase regulator activity"/>
    <property type="evidence" value="ECO:0007669"/>
    <property type="project" value="TreeGrafter"/>
</dbReference>
<dbReference type="PROSITE" id="PS50197">
    <property type="entry name" value="BEACH"/>
    <property type="match status" value="1"/>
</dbReference>
<dbReference type="OrthoDB" id="29306at2759"/>
<evidence type="ECO:0000256" key="3">
    <source>
        <dbReference type="SAM" id="MobiDB-lite"/>
    </source>
</evidence>
<keyword evidence="6" id="KW-1185">Reference proteome</keyword>
<dbReference type="EMBL" id="JADBJN010000002">
    <property type="protein sequence ID" value="KAG5676614.1"/>
    <property type="molecule type" value="Genomic_DNA"/>
</dbReference>
<dbReference type="PANTHER" id="PTHR44662:SF1">
    <property type="entry name" value="WD REPEAT-CONTAINING PROTEIN 81"/>
    <property type="match status" value="1"/>
</dbReference>
<evidence type="ECO:0000256" key="1">
    <source>
        <dbReference type="ARBA" id="ARBA00004419"/>
    </source>
</evidence>
<dbReference type="PROSITE" id="PS50082">
    <property type="entry name" value="WD_REPEATS_2"/>
    <property type="match status" value="3"/>
</dbReference>
<dbReference type="GO" id="GO:0005776">
    <property type="term" value="C:autophagosome"/>
    <property type="evidence" value="ECO:0007669"/>
    <property type="project" value="UniProtKB-SubCell"/>
</dbReference>
<dbReference type="InterPro" id="IPR015943">
    <property type="entry name" value="WD40/YVTN_repeat-like_dom_sf"/>
</dbReference>
<evidence type="ECO:0000313" key="5">
    <source>
        <dbReference type="EMBL" id="KAG5676614.1"/>
    </source>
</evidence>
<dbReference type="Proteomes" id="UP001107558">
    <property type="component" value="Chromosome 2"/>
</dbReference>
<feature type="region of interest" description="Disordered" evidence="3">
    <location>
        <begin position="1055"/>
        <end position="1084"/>
    </location>
</feature>
<dbReference type="CDD" id="cd06071">
    <property type="entry name" value="Beach"/>
    <property type="match status" value="1"/>
</dbReference>
<feature type="region of interest" description="Disordered" evidence="3">
    <location>
        <begin position="1182"/>
        <end position="1218"/>
    </location>
</feature>
<name>A0A9J6C4W3_POLVA</name>
<proteinExistence type="predicted"/>
<protein>
    <recommendedName>
        <fullName evidence="4">BEACH domain-containing protein</fullName>
    </recommendedName>
</protein>
<comment type="subcellular location">
    <subcellularLocation>
        <location evidence="1">Cytoplasmic vesicle</location>
        <location evidence="1">Autophagosome</location>
    </subcellularLocation>
</comment>
<dbReference type="InterPro" id="IPR052651">
    <property type="entry name" value="WDR81"/>
</dbReference>
<organism evidence="5 6">
    <name type="scientific">Polypedilum vanderplanki</name>
    <name type="common">Sleeping chironomid midge</name>
    <dbReference type="NCBI Taxonomy" id="319348"/>
    <lineage>
        <taxon>Eukaryota</taxon>
        <taxon>Metazoa</taxon>
        <taxon>Ecdysozoa</taxon>
        <taxon>Arthropoda</taxon>
        <taxon>Hexapoda</taxon>
        <taxon>Insecta</taxon>
        <taxon>Pterygota</taxon>
        <taxon>Neoptera</taxon>
        <taxon>Endopterygota</taxon>
        <taxon>Diptera</taxon>
        <taxon>Nematocera</taxon>
        <taxon>Chironomoidea</taxon>
        <taxon>Chironomidae</taxon>
        <taxon>Chironominae</taxon>
        <taxon>Polypedilum</taxon>
        <taxon>Polypedilum</taxon>
    </lineage>
</organism>
<dbReference type="GO" id="GO:0005739">
    <property type="term" value="C:mitochondrion"/>
    <property type="evidence" value="ECO:0007669"/>
    <property type="project" value="TreeGrafter"/>
</dbReference>
<feature type="compositionally biased region" description="Low complexity" evidence="3">
    <location>
        <begin position="593"/>
        <end position="608"/>
    </location>
</feature>
<dbReference type="SUPFAM" id="SSF81837">
    <property type="entry name" value="BEACH domain"/>
    <property type="match status" value="1"/>
</dbReference>
<dbReference type="InterPro" id="IPR036372">
    <property type="entry name" value="BEACH_dom_sf"/>
</dbReference>
<evidence type="ECO:0000259" key="4">
    <source>
        <dbReference type="PROSITE" id="PS50197"/>
    </source>
</evidence>
<feature type="compositionally biased region" description="Basic residues" evidence="3">
    <location>
        <begin position="1206"/>
        <end position="1216"/>
    </location>
</feature>
<dbReference type="SUPFAM" id="SSF50978">
    <property type="entry name" value="WD40 repeat-like"/>
    <property type="match status" value="1"/>
</dbReference>
<dbReference type="PROSITE" id="PS50294">
    <property type="entry name" value="WD_REPEATS_REGION"/>
    <property type="match status" value="1"/>
</dbReference>
<feature type="repeat" description="WD" evidence="2">
    <location>
        <begin position="1789"/>
        <end position="1816"/>
    </location>
</feature>
<feature type="region of interest" description="Disordered" evidence="3">
    <location>
        <begin position="585"/>
        <end position="625"/>
    </location>
</feature>
<dbReference type="Pfam" id="PF02138">
    <property type="entry name" value="Beach"/>
    <property type="match status" value="1"/>
</dbReference>
<dbReference type="Gene3D" id="1.10.1540.10">
    <property type="entry name" value="BEACH domain"/>
    <property type="match status" value="1"/>
</dbReference>
<sequence>MEYICQELNIPRKQIKETTTKNRFKCIVHKNFLKVLIKSKKIVNIRVYPGAIDEWPQLKELGSNWEQIYLVAYKKLNQKVIPLQKCKGEPNDNELPLTYSQQLFQVQQINHKNLWKAANKKYSTDNDTTTSTKQFADSIMSTLAPYDLMLREVITRMYGCPIIHYKLDRLKNDSASDDLTFNCHQIEMQHVNQYPLLGAIESNSHFYLLYQSVIENSLLDCVSYSPAILEKSYNKNMFIIYQLLNLQKSMHEKGLVVGDIDLGDIYLTENLLLRVIPKLESNLIKYECNDRIETNEHFEQPSNLFLTNPQISLKDYCQMWCTGQLSNFDYLTILNNFAGRRIDSADYHHIMPWVTDFSSKNGNWRDLTKTKYRLTKGDAQLDITYQHIKNTAENTAAPHHVSDVLSEITFYVYMARKTPKSVLCRHVRPKFVAAEYPASIKRLQEWTPDECIPEFFNDPSVFKSIHEDLQDLEVPTWSTCPEDFIIKHREALESQYVSENLHHWIDLTFGYKLSGKAAVKAKNVVLSLVDEHQKLCQRGVVQLFTSHHPPKQFKNQWFQKVPPRINSSEMRRRLTRSTEDLSMDNYYAMEGASSTPPSRLSSSPRRSSYMPHQSESIERSPSYHVSVPRGLEKTITLPSNYNPLHQLKAVENMGNFISKTFYQKPSLKSDKVNQQLENPLTCSFQNYLHERDSDNAFTNMMFLKTYEASLKDNKMYQNFKQRKQEVLNLKKHFKQLQQENRANELRILGCIIIELFMSRKLRSLTKEHQTFEERYESCKLLLKNEEFQIPKCVLYPIKLLFGMTIDEECHITDLGLPSPTADQLLQPMLSNLLIPFPDNFYKIYAAIKSLSQFESAIKMLEFYSFYDCDGKNCEKFEAQDKTRVGIHRKIAECKVKAFSVLTEGLLEPVSYERLNVAEILLPHIIDMFQNEETGILSAWYLFDSVATAIGIENTKKFLLAPILGLYDVHYDDRANFFNSNYDTTLRYTATSFRSKKAVKLYHHSFLLKLIVRFGLKCFLDNFISMLIEAAGGAKDPEIEFPYHLHDSPQVESQISSSKDFQVYSEGEGSPTLISPGSNDDDDKTMSSKIVQDEMFEFDNDESDTNAAIAKIIDQFDMKSETGSIDLKLGHCEADEAEEEKTASEDPKSPTIAIPSSVFKRGIAVASIGCEIGSRKSNDSFDLLSKTPLDRDDSRSKTEDKSSSSRTRSKSHGRSRSTRISEMSAESLLWLSHRLGPVLTARYITKNLLKMLTLCYVTQENLLPSTNLNLPANIGFFSVADGQVVGDENALKVLDCLTSIAALFGEHFILCQYLPHVTELVALCKKKITTTLEGGLISCIQLIKFVIPCLSDATIMEQLQDNILKNIIKPVIRLLNSTHFVMPSGFLARGVLARKLIDLFYVLTVRIGTEIAREHLCVPHLQRFFLIFDKAYGIEDPNDSNTEEMREKGLDELKEVFTPSLAHSAYLPFVRQLGEAIMKDTIKNLELVLNLCHDYEVPNYINSDSIESMKIQDTSRLNVDLIDSPHSFGTNVSIVGNRLDFQSNENQTTTIVDLVAYKLQNITSNRQLKGNWLAYWTHEIGRPDKDQSFNLKQIKLQTFSGHTNSIRGILCLDNENSFMSASKDKTVKLWSLRSEGDGSKISPCQFTYTGHRKSVHSLAFLESMRLAVSCDSGIHLWDPFVGAQVNQIEGQRYTPISIVRTFPGPSSLVLAGTADSTIKVIDARIADYVLEWKLTTTPSGSVRCLTVAPSGNWIAVGLSAGQIVMLDGKTGIIQASWKASEGELLQMQAPNDNELITSSLDNSVSVWNAQTGSLMYNLKSPAEPAHCLRVNGNELIVGTPANRIGAYNLMQHDHPYNYTKLRSEAFSKGVLTTFSLLPLNRLLLAGNDSGNIILLC</sequence>
<gene>
    <name evidence="5" type="ORF">PVAND_006434</name>
</gene>
<feature type="domain" description="BEACH" evidence="4">
    <location>
        <begin position="305"/>
        <end position="573"/>
    </location>
</feature>
<accession>A0A9J6C4W3</accession>
<dbReference type="InterPro" id="IPR000409">
    <property type="entry name" value="BEACH_dom"/>
</dbReference>
<keyword evidence="2" id="KW-0853">WD repeat</keyword>
<dbReference type="SMART" id="SM00320">
    <property type="entry name" value="WD40"/>
    <property type="match status" value="6"/>
</dbReference>
<dbReference type="InterPro" id="IPR001680">
    <property type="entry name" value="WD40_rpt"/>
</dbReference>
<reference evidence="5" key="1">
    <citation type="submission" date="2021-03" db="EMBL/GenBank/DDBJ databases">
        <title>Chromosome level genome of the anhydrobiotic midge Polypedilum vanderplanki.</title>
        <authorList>
            <person name="Yoshida Y."/>
            <person name="Kikawada T."/>
            <person name="Gusev O."/>
        </authorList>
    </citation>
    <scope>NUCLEOTIDE SEQUENCE</scope>
    <source>
        <strain evidence="5">NIAS01</strain>
        <tissue evidence="5">Whole body or cell culture</tissue>
    </source>
</reference>
<evidence type="ECO:0000313" key="6">
    <source>
        <dbReference type="Proteomes" id="UP001107558"/>
    </source>
</evidence>
<comment type="caution">
    <text evidence="5">The sequence shown here is derived from an EMBL/GenBank/DDBJ whole genome shotgun (WGS) entry which is preliminary data.</text>
</comment>